<dbReference type="EMBL" id="CAJVPM010000061">
    <property type="protein sequence ID" value="CAG8435258.1"/>
    <property type="molecule type" value="Genomic_DNA"/>
</dbReference>
<evidence type="ECO:0000313" key="1">
    <source>
        <dbReference type="EMBL" id="CAG8435258.1"/>
    </source>
</evidence>
<comment type="caution">
    <text evidence="1">The sequence shown here is derived from an EMBL/GenBank/DDBJ whole genome shotgun (WGS) entry which is preliminary data.</text>
</comment>
<reference evidence="1" key="1">
    <citation type="submission" date="2021-06" db="EMBL/GenBank/DDBJ databases">
        <authorList>
            <person name="Kallberg Y."/>
            <person name="Tangrot J."/>
            <person name="Rosling A."/>
        </authorList>
    </citation>
    <scope>NUCLEOTIDE SEQUENCE</scope>
    <source>
        <strain evidence="1">AU212A</strain>
    </source>
</reference>
<proteinExistence type="predicted"/>
<name>A0ACA9JVH7_9GLOM</name>
<sequence length="99" mass="10826">MPYTRSSLSAVTPLVHPTRAAVILRISLAVVVGLSKSVSLATGVDLAVVVGLGPAVVENIEKQLILQYYSYLLLVLPYTTTYDKTNIFQGENTQYRLEL</sequence>
<dbReference type="Proteomes" id="UP000789860">
    <property type="component" value="Unassembled WGS sequence"/>
</dbReference>
<gene>
    <name evidence="1" type="ORF">SCALOS_LOCUS171</name>
</gene>
<protein>
    <submittedName>
        <fullName evidence="1">1825_t:CDS:1</fullName>
    </submittedName>
</protein>
<evidence type="ECO:0000313" key="2">
    <source>
        <dbReference type="Proteomes" id="UP000789860"/>
    </source>
</evidence>
<organism evidence="1 2">
    <name type="scientific">Scutellospora calospora</name>
    <dbReference type="NCBI Taxonomy" id="85575"/>
    <lineage>
        <taxon>Eukaryota</taxon>
        <taxon>Fungi</taxon>
        <taxon>Fungi incertae sedis</taxon>
        <taxon>Mucoromycota</taxon>
        <taxon>Glomeromycotina</taxon>
        <taxon>Glomeromycetes</taxon>
        <taxon>Diversisporales</taxon>
        <taxon>Gigasporaceae</taxon>
        <taxon>Scutellospora</taxon>
    </lineage>
</organism>
<keyword evidence="2" id="KW-1185">Reference proteome</keyword>
<accession>A0ACA9JVH7</accession>